<evidence type="ECO:0000259" key="1">
    <source>
        <dbReference type="Pfam" id="PF16473"/>
    </source>
</evidence>
<dbReference type="AlphaFoldDB" id="A0A9X2K7X2"/>
<dbReference type="GO" id="GO:0003676">
    <property type="term" value="F:nucleic acid binding"/>
    <property type="evidence" value="ECO:0007669"/>
    <property type="project" value="InterPro"/>
</dbReference>
<proteinExistence type="predicted"/>
<reference evidence="2" key="1">
    <citation type="submission" date="2022-06" db="EMBL/GenBank/DDBJ databases">
        <title>Sequencing the genomes of 1000 actinobacteria strains.</title>
        <authorList>
            <person name="Klenk H.-P."/>
        </authorList>
    </citation>
    <scope>NUCLEOTIDE SEQUENCE</scope>
    <source>
        <strain evidence="2">DSM 46694</strain>
    </source>
</reference>
<dbReference type="Pfam" id="PF16473">
    <property type="entry name" value="Rv2179c-like"/>
    <property type="match status" value="1"/>
</dbReference>
<sequence length="199" mass="22879">MKIFYDCEFLENGRTIELISIGIVTETGHEYYAVNSDAPWDTIREHRWLMDNVWPHLPLRGHKTGLTYTGTGPSGHEVKMTEPGVIDMRDIRVKPHWVIANEVREFILGVPDPELWAWYGAYDHVVLCQLWGRMIDLPKGVPMWTADLKQEAMRLGNPEMPKQAKGEHHALADARHNKVMAEYLDQLAKPTVRTENHSS</sequence>
<dbReference type="EMBL" id="JAMZEB010000002">
    <property type="protein sequence ID" value="MCP2363055.1"/>
    <property type="molecule type" value="Genomic_DNA"/>
</dbReference>
<evidence type="ECO:0000313" key="3">
    <source>
        <dbReference type="Proteomes" id="UP001139648"/>
    </source>
</evidence>
<dbReference type="InterPro" id="IPR036397">
    <property type="entry name" value="RNaseH_sf"/>
</dbReference>
<feature type="domain" description="3'-5' exoribonuclease Rv2179c-like" evidence="1">
    <location>
        <begin position="95"/>
        <end position="183"/>
    </location>
</feature>
<organism evidence="2 3">
    <name type="scientific">Nonomuraea thailandensis</name>
    <dbReference type="NCBI Taxonomy" id="1188745"/>
    <lineage>
        <taxon>Bacteria</taxon>
        <taxon>Bacillati</taxon>
        <taxon>Actinomycetota</taxon>
        <taxon>Actinomycetes</taxon>
        <taxon>Streptosporangiales</taxon>
        <taxon>Streptosporangiaceae</taxon>
        <taxon>Nonomuraea</taxon>
    </lineage>
</organism>
<protein>
    <recommendedName>
        <fullName evidence="1">3'-5' exoribonuclease Rv2179c-like domain-containing protein</fullName>
    </recommendedName>
</protein>
<dbReference type="Proteomes" id="UP001139648">
    <property type="component" value="Unassembled WGS sequence"/>
</dbReference>
<dbReference type="RefSeq" id="WP_253754356.1">
    <property type="nucleotide sequence ID" value="NZ_BAABKA010000023.1"/>
</dbReference>
<dbReference type="InterPro" id="IPR033390">
    <property type="entry name" value="Rv2179c-like"/>
</dbReference>
<evidence type="ECO:0000313" key="2">
    <source>
        <dbReference type="EMBL" id="MCP2363055.1"/>
    </source>
</evidence>
<accession>A0A9X2K7X2</accession>
<gene>
    <name evidence="2" type="ORF">HD597_010075</name>
</gene>
<keyword evidence="3" id="KW-1185">Reference proteome</keyword>
<name>A0A9X2K7X2_9ACTN</name>
<dbReference type="Gene3D" id="3.30.420.10">
    <property type="entry name" value="Ribonuclease H-like superfamily/Ribonuclease H"/>
    <property type="match status" value="1"/>
</dbReference>
<comment type="caution">
    <text evidence="2">The sequence shown here is derived from an EMBL/GenBank/DDBJ whole genome shotgun (WGS) entry which is preliminary data.</text>
</comment>